<feature type="domain" description="MADF" evidence="1">
    <location>
        <begin position="14"/>
        <end position="103"/>
    </location>
</feature>
<evidence type="ECO:0000313" key="2">
    <source>
        <dbReference type="EMBL" id="VVD02969.1"/>
    </source>
</evidence>
<evidence type="ECO:0000259" key="1">
    <source>
        <dbReference type="PROSITE" id="PS51029"/>
    </source>
</evidence>
<name>A0A5E4QY32_9NEOP</name>
<keyword evidence="3" id="KW-1185">Reference proteome</keyword>
<proteinExistence type="predicted"/>
<dbReference type="EMBL" id="FZQP02006510">
    <property type="protein sequence ID" value="VVD02969.1"/>
    <property type="molecule type" value="Genomic_DNA"/>
</dbReference>
<dbReference type="Proteomes" id="UP000324832">
    <property type="component" value="Unassembled WGS sequence"/>
</dbReference>
<protein>
    <recommendedName>
        <fullName evidence="1">MADF domain-containing protein</fullName>
    </recommendedName>
</protein>
<dbReference type="PANTHER" id="PTHR21505:SF8">
    <property type="entry name" value="DPT-YFP REPRESSOR BY OVEREXPRESSION, ISOFORM D-RELATED"/>
    <property type="match status" value="1"/>
</dbReference>
<reference evidence="2 3" key="1">
    <citation type="submission" date="2017-07" db="EMBL/GenBank/DDBJ databases">
        <authorList>
            <person name="Talla V."/>
            <person name="Backstrom N."/>
        </authorList>
    </citation>
    <scope>NUCLEOTIDE SEQUENCE [LARGE SCALE GENOMIC DNA]</scope>
</reference>
<sequence length="157" mass="18025">MSTNIKWDVETTIKFIQLYKLNSCLWNFKSPEYKIKQKRDAAYNSIVNGMNITGFGTLEVKNKIKIYGRRTNKKIKKFKNRRNPERVSNVYTSNIKWLKVMEENSSSATSSHPNINQEVLANTSNDQQAPLTVTTTATGNTARAKKRTKEIFLISKS</sequence>
<evidence type="ECO:0000313" key="3">
    <source>
        <dbReference type="Proteomes" id="UP000324832"/>
    </source>
</evidence>
<dbReference type="PROSITE" id="PS51029">
    <property type="entry name" value="MADF"/>
    <property type="match status" value="1"/>
</dbReference>
<organism evidence="2 3">
    <name type="scientific">Leptidea sinapis</name>
    <dbReference type="NCBI Taxonomy" id="189913"/>
    <lineage>
        <taxon>Eukaryota</taxon>
        <taxon>Metazoa</taxon>
        <taxon>Ecdysozoa</taxon>
        <taxon>Arthropoda</taxon>
        <taxon>Hexapoda</taxon>
        <taxon>Insecta</taxon>
        <taxon>Pterygota</taxon>
        <taxon>Neoptera</taxon>
        <taxon>Endopterygota</taxon>
        <taxon>Lepidoptera</taxon>
        <taxon>Glossata</taxon>
        <taxon>Ditrysia</taxon>
        <taxon>Papilionoidea</taxon>
        <taxon>Pieridae</taxon>
        <taxon>Dismorphiinae</taxon>
        <taxon>Leptidea</taxon>
    </lineage>
</organism>
<accession>A0A5E4QY32</accession>
<dbReference type="AlphaFoldDB" id="A0A5E4QY32"/>
<dbReference type="PANTHER" id="PTHR21505">
    <property type="entry name" value="MADF DOMAIN-CONTAINING PROTEIN-RELATED"/>
    <property type="match status" value="1"/>
</dbReference>
<dbReference type="InterPro" id="IPR006578">
    <property type="entry name" value="MADF-dom"/>
</dbReference>
<dbReference type="Pfam" id="PF10545">
    <property type="entry name" value="MADF_DNA_bdg"/>
    <property type="match status" value="1"/>
</dbReference>
<gene>
    <name evidence="2" type="ORF">LSINAPIS_LOCUS13067</name>
</gene>